<evidence type="ECO:0000313" key="3">
    <source>
        <dbReference type="Proteomes" id="UP000008237"/>
    </source>
</evidence>
<keyword evidence="3" id="KW-1185">Reference proteome</keyword>
<sequence>MSLAMIQRFALSCGKRAIDTNACRRIASSWHLTRRKPPPEHVRLLARHTYTIHTRLHHSTLSLYVNKLKQNADVDDIPTLQIKKRPPRKNKAVISDENTPKINVSSRRKRERGILERV</sequence>
<organism evidence="3">
    <name type="scientific">Harpegnathos saltator</name>
    <name type="common">Jerdon's jumping ant</name>
    <dbReference type="NCBI Taxonomy" id="610380"/>
    <lineage>
        <taxon>Eukaryota</taxon>
        <taxon>Metazoa</taxon>
        <taxon>Ecdysozoa</taxon>
        <taxon>Arthropoda</taxon>
        <taxon>Hexapoda</taxon>
        <taxon>Insecta</taxon>
        <taxon>Pterygota</taxon>
        <taxon>Neoptera</taxon>
        <taxon>Endopterygota</taxon>
        <taxon>Hymenoptera</taxon>
        <taxon>Apocrita</taxon>
        <taxon>Aculeata</taxon>
        <taxon>Formicoidea</taxon>
        <taxon>Formicidae</taxon>
        <taxon>Ponerinae</taxon>
        <taxon>Ponerini</taxon>
        <taxon>Harpegnathos</taxon>
    </lineage>
</organism>
<dbReference type="AlphaFoldDB" id="E2BEZ6"/>
<gene>
    <name evidence="2" type="ORF">EAI_11580</name>
</gene>
<feature type="compositionally biased region" description="Polar residues" evidence="1">
    <location>
        <begin position="96"/>
        <end position="105"/>
    </location>
</feature>
<evidence type="ECO:0000313" key="2">
    <source>
        <dbReference type="EMBL" id="EFN85719.1"/>
    </source>
</evidence>
<protein>
    <submittedName>
        <fullName evidence="2">Uncharacterized protein</fullName>
    </submittedName>
</protein>
<proteinExistence type="predicted"/>
<feature type="region of interest" description="Disordered" evidence="1">
    <location>
        <begin position="85"/>
        <end position="118"/>
    </location>
</feature>
<dbReference type="STRING" id="610380.E2BEZ6"/>
<reference evidence="2 3" key="1">
    <citation type="journal article" date="2010" name="Science">
        <title>Genomic comparison of the ants Camponotus floridanus and Harpegnathos saltator.</title>
        <authorList>
            <person name="Bonasio R."/>
            <person name="Zhang G."/>
            <person name="Ye C."/>
            <person name="Mutti N.S."/>
            <person name="Fang X."/>
            <person name="Qin N."/>
            <person name="Donahue G."/>
            <person name="Yang P."/>
            <person name="Li Q."/>
            <person name="Li C."/>
            <person name="Zhang P."/>
            <person name="Huang Z."/>
            <person name="Berger S.L."/>
            <person name="Reinberg D."/>
            <person name="Wang J."/>
            <person name="Liebig J."/>
        </authorList>
    </citation>
    <scope>NUCLEOTIDE SEQUENCE [LARGE SCALE GENOMIC DNA]</scope>
    <source>
        <strain evidence="2 3">R22 G/1</strain>
    </source>
</reference>
<accession>E2BEZ6</accession>
<dbReference type="OrthoDB" id="242766at2759"/>
<evidence type="ECO:0000256" key="1">
    <source>
        <dbReference type="SAM" id="MobiDB-lite"/>
    </source>
</evidence>
<dbReference type="InParanoid" id="E2BEZ6"/>
<name>E2BEZ6_HARSA</name>
<dbReference type="EMBL" id="GL447903">
    <property type="protein sequence ID" value="EFN85719.1"/>
    <property type="molecule type" value="Genomic_DNA"/>
</dbReference>
<dbReference type="Proteomes" id="UP000008237">
    <property type="component" value="Unassembled WGS sequence"/>
</dbReference>